<keyword evidence="1" id="KW-0472">Membrane</keyword>
<keyword evidence="1" id="KW-0812">Transmembrane</keyword>
<evidence type="ECO:0000313" key="3">
    <source>
        <dbReference type="Proteomes" id="UP001497516"/>
    </source>
</evidence>
<accession>A0AAV2CJP2</accession>
<organism evidence="2 3">
    <name type="scientific">Linum trigynum</name>
    <dbReference type="NCBI Taxonomy" id="586398"/>
    <lineage>
        <taxon>Eukaryota</taxon>
        <taxon>Viridiplantae</taxon>
        <taxon>Streptophyta</taxon>
        <taxon>Embryophyta</taxon>
        <taxon>Tracheophyta</taxon>
        <taxon>Spermatophyta</taxon>
        <taxon>Magnoliopsida</taxon>
        <taxon>eudicotyledons</taxon>
        <taxon>Gunneridae</taxon>
        <taxon>Pentapetalae</taxon>
        <taxon>rosids</taxon>
        <taxon>fabids</taxon>
        <taxon>Malpighiales</taxon>
        <taxon>Linaceae</taxon>
        <taxon>Linum</taxon>
    </lineage>
</organism>
<dbReference type="EMBL" id="OZ034813">
    <property type="protein sequence ID" value="CAL1356553.1"/>
    <property type="molecule type" value="Genomic_DNA"/>
</dbReference>
<dbReference type="Proteomes" id="UP001497516">
    <property type="component" value="Chromosome 1"/>
</dbReference>
<dbReference type="AlphaFoldDB" id="A0AAV2CJP2"/>
<evidence type="ECO:0008006" key="4">
    <source>
        <dbReference type="Google" id="ProtNLM"/>
    </source>
</evidence>
<gene>
    <name evidence="2" type="ORF">LTRI10_LOCUS4249</name>
</gene>
<sequence>MRAASSSLLVVASAALRRLGTISYDAGGCGGVCVAVLLEKQRKKRRRHRRKEQPLGRLPPITRAACLSRQEAILFGGINQSGGYSLHYERC</sequence>
<evidence type="ECO:0000256" key="1">
    <source>
        <dbReference type="SAM" id="Phobius"/>
    </source>
</evidence>
<protein>
    <recommendedName>
        <fullName evidence="4">Secreted protein</fullName>
    </recommendedName>
</protein>
<reference evidence="2 3" key="1">
    <citation type="submission" date="2024-04" db="EMBL/GenBank/DDBJ databases">
        <authorList>
            <person name="Fracassetti M."/>
        </authorList>
    </citation>
    <scope>NUCLEOTIDE SEQUENCE [LARGE SCALE GENOMIC DNA]</scope>
</reference>
<feature type="transmembrane region" description="Helical" evidence="1">
    <location>
        <begin position="24"/>
        <end position="40"/>
    </location>
</feature>
<evidence type="ECO:0000313" key="2">
    <source>
        <dbReference type="EMBL" id="CAL1356553.1"/>
    </source>
</evidence>
<proteinExistence type="predicted"/>
<keyword evidence="3" id="KW-1185">Reference proteome</keyword>
<keyword evidence="1" id="KW-1133">Transmembrane helix</keyword>
<name>A0AAV2CJP2_9ROSI</name>